<proteinExistence type="predicted"/>
<dbReference type="InterPro" id="IPR042104">
    <property type="entry name" value="PKS_dehydratase_sf"/>
</dbReference>
<accession>A0ABZ0K8K8</accession>
<feature type="domain" description="Carrier" evidence="4">
    <location>
        <begin position="98"/>
        <end position="172"/>
    </location>
</feature>
<dbReference type="InterPro" id="IPR006162">
    <property type="entry name" value="Ppantetheine_attach_site"/>
</dbReference>
<name>A0ABZ0K8K8_STRC4</name>
<dbReference type="SMART" id="SM00823">
    <property type="entry name" value="PKS_PP"/>
    <property type="match status" value="1"/>
</dbReference>
<dbReference type="Gene3D" id="1.10.1200.10">
    <property type="entry name" value="ACP-like"/>
    <property type="match status" value="1"/>
</dbReference>
<evidence type="ECO:0000256" key="3">
    <source>
        <dbReference type="SAM" id="MobiDB-lite"/>
    </source>
</evidence>
<evidence type="ECO:0000313" key="6">
    <source>
        <dbReference type="Proteomes" id="UP001305002"/>
    </source>
</evidence>
<dbReference type="RefSeq" id="WP_317924548.1">
    <property type="nucleotide sequence ID" value="NZ_CP137524.1"/>
</dbReference>
<keyword evidence="2" id="KW-0597">Phosphoprotein</keyword>
<feature type="region of interest" description="Disordered" evidence="3">
    <location>
        <begin position="63"/>
        <end position="101"/>
    </location>
</feature>
<evidence type="ECO:0000256" key="2">
    <source>
        <dbReference type="ARBA" id="ARBA00022553"/>
    </source>
</evidence>
<dbReference type="InterPro" id="IPR036736">
    <property type="entry name" value="ACP-like_sf"/>
</dbReference>
<dbReference type="Gene3D" id="3.10.129.110">
    <property type="entry name" value="Polyketide synthase dehydratase"/>
    <property type="match status" value="1"/>
</dbReference>
<evidence type="ECO:0000256" key="1">
    <source>
        <dbReference type="ARBA" id="ARBA00022450"/>
    </source>
</evidence>
<feature type="compositionally biased region" description="Low complexity" evidence="3">
    <location>
        <begin position="90"/>
        <end position="101"/>
    </location>
</feature>
<dbReference type="Proteomes" id="UP001305002">
    <property type="component" value="Chromosome"/>
</dbReference>
<protein>
    <submittedName>
        <fullName evidence="5">Phosphopantetheine-binding protein</fullName>
    </submittedName>
</protein>
<keyword evidence="1" id="KW-0596">Phosphopantetheine</keyword>
<dbReference type="SUPFAM" id="SSF47336">
    <property type="entry name" value="ACP-like"/>
    <property type="match status" value="1"/>
</dbReference>
<dbReference type="PROSITE" id="PS50075">
    <property type="entry name" value="CARRIER"/>
    <property type="match status" value="1"/>
</dbReference>
<organism evidence="5 6">
    <name type="scientific">Streptomyces coeruleorubidus</name>
    <dbReference type="NCBI Taxonomy" id="116188"/>
    <lineage>
        <taxon>Bacteria</taxon>
        <taxon>Bacillati</taxon>
        <taxon>Actinomycetota</taxon>
        <taxon>Actinomycetes</taxon>
        <taxon>Kitasatosporales</taxon>
        <taxon>Streptomycetaceae</taxon>
        <taxon>Streptomyces</taxon>
    </lineage>
</organism>
<dbReference type="EMBL" id="CP137524">
    <property type="protein sequence ID" value="WOT34115.1"/>
    <property type="molecule type" value="Genomic_DNA"/>
</dbReference>
<dbReference type="InterPro" id="IPR009081">
    <property type="entry name" value="PP-bd_ACP"/>
</dbReference>
<evidence type="ECO:0000313" key="5">
    <source>
        <dbReference type="EMBL" id="WOT34115.1"/>
    </source>
</evidence>
<keyword evidence="6" id="KW-1185">Reference proteome</keyword>
<dbReference type="InterPro" id="IPR049551">
    <property type="entry name" value="PKS_DH_C"/>
</dbReference>
<dbReference type="InterPro" id="IPR020806">
    <property type="entry name" value="PKS_PP-bd"/>
</dbReference>
<reference evidence="5 6" key="1">
    <citation type="journal article" date="2021" name="J. Microbiol. Biotechnol.">
        <title>An Efficient Markerless Deletion System Suitable for the Industrial Strains of Streptomyces.</title>
        <authorList>
            <person name="Dong J."/>
            <person name="Wei J."/>
            <person name="Li H."/>
            <person name="Zhao S."/>
            <person name="Guan W."/>
        </authorList>
    </citation>
    <scope>NUCLEOTIDE SEQUENCE [LARGE SCALE GENOMIC DNA]</scope>
    <source>
        <strain evidence="5 6">CICC 11043</strain>
    </source>
</reference>
<dbReference type="PROSITE" id="PS00012">
    <property type="entry name" value="PHOSPHOPANTETHEINE"/>
    <property type="match status" value="1"/>
</dbReference>
<sequence length="172" mass="18333">MPVSFGRVLVRDAAGVGRDHWCVTRFTPSEGTDDARCDVWLTAEDGQVIAEFRDIRLRRRAADPAHEPLDAEGPVPVPATLHAEGPVPAPATTTAGRAPTPDDVLKQAATVLGLSATRLDPRRPLRTLGLDSLLATELRVRLHRTAGVDISATRLLGREPIGVIAASVASRS</sequence>
<evidence type="ECO:0000259" key="4">
    <source>
        <dbReference type="PROSITE" id="PS50075"/>
    </source>
</evidence>
<reference evidence="5 6" key="2">
    <citation type="journal article" date="2024" name="Microb. Biotechnol.">
        <title>The involvement of multiple ABC transporters in daunorubicin efflux in Streptomyces coeruleorubidus.</title>
        <authorList>
            <person name="Dong J."/>
            <person name="Ning J."/>
            <person name="Tian Y."/>
            <person name="Li H."/>
            <person name="Chen H."/>
            <person name="Guan W."/>
        </authorList>
    </citation>
    <scope>NUCLEOTIDE SEQUENCE [LARGE SCALE GENOMIC DNA]</scope>
    <source>
        <strain evidence="5 6">CICC 11043</strain>
    </source>
</reference>
<dbReference type="Pfam" id="PF14765">
    <property type="entry name" value="PS-DH"/>
    <property type="match status" value="1"/>
</dbReference>
<gene>
    <name evidence="5" type="ORF">R5U08_08135</name>
</gene>
<dbReference type="Pfam" id="PF00550">
    <property type="entry name" value="PP-binding"/>
    <property type="match status" value="1"/>
</dbReference>